<dbReference type="Pfam" id="PF16874">
    <property type="entry name" value="Glyco_hydro_36C"/>
    <property type="match status" value="1"/>
</dbReference>
<feature type="domain" description="Glycosyl hydrolase family 36 N-terminal" evidence="10">
    <location>
        <begin position="49"/>
        <end position="289"/>
    </location>
</feature>
<gene>
    <name evidence="11" type="ORF">SEPMUDRAFT_119573</name>
</gene>
<comment type="similarity">
    <text evidence="5">Belongs to the glycosyl hydrolase.</text>
</comment>
<dbReference type="Pfam" id="PF02065">
    <property type="entry name" value="Melibiase"/>
    <property type="match status" value="1"/>
</dbReference>
<feature type="binding site" evidence="7">
    <location>
        <begin position="494"/>
        <end position="498"/>
    </location>
    <ligand>
        <name>substrate</name>
    </ligand>
</feature>
<feature type="signal peptide" evidence="8">
    <location>
        <begin position="1"/>
        <end position="19"/>
    </location>
</feature>
<evidence type="ECO:0000259" key="10">
    <source>
        <dbReference type="Pfam" id="PF16875"/>
    </source>
</evidence>
<feature type="active site" description="Proton donor" evidence="6">
    <location>
        <position position="558"/>
    </location>
</feature>
<dbReference type="Gene3D" id="2.60.40.1180">
    <property type="entry name" value="Golgi alpha-mannosidase II"/>
    <property type="match status" value="1"/>
</dbReference>
<feature type="binding site" evidence="7">
    <location>
        <position position="206"/>
    </location>
    <ligand>
        <name>substrate</name>
    </ligand>
</feature>
<dbReference type="CDD" id="cd14791">
    <property type="entry name" value="GH36"/>
    <property type="match status" value="1"/>
</dbReference>
<dbReference type="PRINTS" id="PR00743">
    <property type="entry name" value="GLHYDRLASE36"/>
</dbReference>
<dbReference type="PANTHER" id="PTHR43053">
    <property type="entry name" value="GLYCOSIDASE FAMILY 31"/>
    <property type="match status" value="1"/>
</dbReference>
<feature type="binding site" evidence="7">
    <location>
        <position position="536"/>
    </location>
    <ligand>
        <name>substrate</name>
    </ligand>
</feature>
<dbReference type="Pfam" id="PF16875">
    <property type="entry name" value="Glyco_hydro_36N"/>
    <property type="match status" value="1"/>
</dbReference>
<dbReference type="OrthoDB" id="5795902at2759"/>
<dbReference type="Gene3D" id="3.20.20.70">
    <property type="entry name" value="Aldolase class I"/>
    <property type="match status" value="1"/>
</dbReference>
<dbReference type="OMA" id="MSQQFHR"/>
<sequence>MRGSNGIALLASLTSVVLGQSAIQADGTNFTLTGDGVSYLFHVDHESGDLVSDHFGGPTTDFVPAAPISTQGWHDGLANVRREFPDVGRSDLRLPAIHIRHSDSSTVSAFAYQSHEVMDGKPPLPGLPATFGNAEDVSTVKVTMYDNYSDVTAVLSYSIFPRYNAIARSFQIMNNGSNDIVIERAASFSTDMPNLDLDMIELQGDWSHEMNKVIRKVQYGETGFRSTEGYSSHTHNPFFALMEPTTTETSGEVWGFNLVYTGSFAATVERFSHGYVRVLLGLNEIHSSLTVAPGETFTSPEAVAVYSSQGLGGMSRSFHSLYRHHLSRSNYTLQTRPVLLNSWEGLGFNYTASSLERLAGEADALGIKLFVNDDGWFGTEYPRNNDTLGLGDWTPNPAKFPEGLGPYVAAVNNVSTTGPDPEPLKFGLWLEPEMVNPNSTLYHEHPEWVMKSGQHAQTLTRNQLVLNLALPEVQDYIIQFVSEILDSANIEYIKWDNNRAIHEMPRPSTSHSYILGLYHIIDILTTKYPRILWEGCASGGGRFDAGLLHYWPQSWTSDNTDGSNRLTIQLGTSLAYPPSAMGCHVSKVPNGLTGRNISIEYRSHVALMCGSFGFELNPSELSPEEISAIPEIMALAARINPIVINGDFYRLRTPSPSSSYSPSSSTSDNWPAVQFLSANKTTAIVFAFQQSAMIKPAPPPLKLQGLEAEARYWNSADNGTYWGKSYMSAGLNLDWETRDYQSVVLWLYKV</sequence>
<feature type="binding site" evidence="7">
    <location>
        <position position="461"/>
    </location>
    <ligand>
        <name>substrate</name>
    </ligand>
</feature>
<dbReference type="EC" id="3.2.1.22" evidence="2 5"/>
<feature type="binding site" evidence="7">
    <location>
        <position position="558"/>
    </location>
    <ligand>
        <name>substrate</name>
    </ligand>
</feature>
<dbReference type="InterPro" id="IPR002252">
    <property type="entry name" value="Glyco_hydro_36"/>
</dbReference>
<dbReference type="InterPro" id="IPR013785">
    <property type="entry name" value="Aldolase_TIM"/>
</dbReference>
<dbReference type="InterPro" id="IPR050985">
    <property type="entry name" value="Alpha-glycosidase_related"/>
</dbReference>
<evidence type="ECO:0000256" key="7">
    <source>
        <dbReference type="PIRSR" id="PIRSR005536-2"/>
    </source>
</evidence>
<dbReference type="GO" id="GO:0016052">
    <property type="term" value="P:carbohydrate catabolic process"/>
    <property type="evidence" value="ECO:0007669"/>
    <property type="project" value="InterPro"/>
</dbReference>
<proteinExistence type="inferred from homology"/>
<accession>M3CBM8</accession>
<keyword evidence="8" id="KW-0732">Signal</keyword>
<dbReference type="InterPro" id="IPR013780">
    <property type="entry name" value="Glyco_hydro_b"/>
</dbReference>
<evidence type="ECO:0000256" key="1">
    <source>
        <dbReference type="ARBA" id="ARBA00001255"/>
    </source>
</evidence>
<keyword evidence="3 5" id="KW-0378">Hydrolase</keyword>
<dbReference type="Gene3D" id="2.70.98.60">
    <property type="entry name" value="alpha-galactosidase from lactobacil brevis"/>
    <property type="match status" value="1"/>
</dbReference>
<name>M3CBM8_SPHMS</name>
<dbReference type="eggNOG" id="ENOG502QWG1">
    <property type="taxonomic scope" value="Eukaryota"/>
</dbReference>
<feature type="binding site" evidence="7">
    <location>
        <begin position="373"/>
        <end position="374"/>
    </location>
    <ligand>
        <name>substrate</name>
    </ligand>
</feature>
<evidence type="ECO:0000256" key="8">
    <source>
        <dbReference type="SAM" id="SignalP"/>
    </source>
</evidence>
<evidence type="ECO:0000256" key="5">
    <source>
        <dbReference type="PIRNR" id="PIRNR005536"/>
    </source>
</evidence>
<dbReference type="STRING" id="692275.M3CBM8"/>
<dbReference type="RefSeq" id="XP_016757953.1">
    <property type="nucleotide sequence ID" value="XM_016901529.1"/>
</dbReference>
<dbReference type="GO" id="GO:0004557">
    <property type="term" value="F:alpha-galactosidase activity"/>
    <property type="evidence" value="ECO:0007669"/>
    <property type="project" value="UniProtKB-UniRule"/>
</dbReference>
<evidence type="ECO:0000256" key="4">
    <source>
        <dbReference type="ARBA" id="ARBA00023295"/>
    </source>
</evidence>
<dbReference type="InterPro" id="IPR038417">
    <property type="entry name" value="Alpga-gal_N_sf"/>
</dbReference>
<evidence type="ECO:0000313" key="11">
    <source>
        <dbReference type="EMBL" id="EMF09832.1"/>
    </source>
</evidence>
<dbReference type="HOGENOM" id="CLU_009640_2_1_1"/>
<comment type="catalytic activity">
    <reaction evidence="1 5">
        <text>Hydrolysis of terminal, non-reducing alpha-D-galactose residues in alpha-D-galactosides, including galactose oligosaccharides, galactomannans and galactolipids.</text>
        <dbReference type="EC" id="3.2.1.22"/>
    </reaction>
</comment>
<dbReference type="InterPro" id="IPR031705">
    <property type="entry name" value="Glyco_hydro_36_C"/>
</dbReference>
<dbReference type="PANTHER" id="PTHR43053:SF3">
    <property type="entry name" value="ALPHA-GALACTOSIDASE C-RELATED"/>
    <property type="match status" value="1"/>
</dbReference>
<dbReference type="AlphaFoldDB" id="M3CBM8"/>
<dbReference type="GeneID" id="27898666"/>
<dbReference type="FunFam" id="3.20.20.70:FF:000118">
    <property type="entry name" value="Alpha-galactosidase"/>
    <property type="match status" value="1"/>
</dbReference>
<keyword evidence="4 5" id="KW-0326">Glycosidase</keyword>
<feature type="active site" description="Nucleophile" evidence="6">
    <location>
        <position position="496"/>
    </location>
</feature>
<comment type="function">
    <text evidence="5">Hydrolyzes a variety of simple alpha-D-galactoside as well as more complex molecules such as oligosaccharides and polysaccharides.</text>
</comment>
<protein>
    <recommendedName>
        <fullName evidence="2 5">Alpha-galactosidase</fullName>
        <ecNumber evidence="2 5">3.2.1.22</ecNumber>
    </recommendedName>
</protein>
<evidence type="ECO:0000256" key="3">
    <source>
        <dbReference type="ARBA" id="ARBA00022801"/>
    </source>
</evidence>
<organism evidence="11 12">
    <name type="scientific">Sphaerulina musiva (strain SO2202)</name>
    <name type="common">Poplar stem canker fungus</name>
    <name type="synonym">Septoria musiva</name>
    <dbReference type="NCBI Taxonomy" id="692275"/>
    <lineage>
        <taxon>Eukaryota</taxon>
        <taxon>Fungi</taxon>
        <taxon>Dikarya</taxon>
        <taxon>Ascomycota</taxon>
        <taxon>Pezizomycotina</taxon>
        <taxon>Dothideomycetes</taxon>
        <taxon>Dothideomycetidae</taxon>
        <taxon>Mycosphaerellales</taxon>
        <taxon>Mycosphaerellaceae</taxon>
        <taxon>Sphaerulina</taxon>
    </lineage>
</organism>
<keyword evidence="12" id="KW-1185">Reference proteome</keyword>
<evidence type="ECO:0000256" key="2">
    <source>
        <dbReference type="ARBA" id="ARBA00012755"/>
    </source>
</evidence>
<feature type="chain" id="PRO_5004032399" description="Alpha-galactosidase" evidence="8">
    <location>
        <begin position="20"/>
        <end position="750"/>
    </location>
</feature>
<dbReference type="PIRSF" id="PIRSF005536">
    <property type="entry name" value="Agal"/>
    <property type="match status" value="1"/>
</dbReference>
<dbReference type="InterPro" id="IPR031704">
    <property type="entry name" value="Glyco_hydro_36_N"/>
</dbReference>
<evidence type="ECO:0000259" key="9">
    <source>
        <dbReference type="Pfam" id="PF16874"/>
    </source>
</evidence>
<reference evidence="11 12" key="1">
    <citation type="journal article" date="2012" name="PLoS Pathog.">
        <title>Diverse lifestyles and strategies of plant pathogenesis encoded in the genomes of eighteen Dothideomycetes fungi.</title>
        <authorList>
            <person name="Ohm R.A."/>
            <person name="Feau N."/>
            <person name="Henrissat B."/>
            <person name="Schoch C.L."/>
            <person name="Horwitz B.A."/>
            <person name="Barry K.W."/>
            <person name="Condon B.J."/>
            <person name="Copeland A.C."/>
            <person name="Dhillon B."/>
            <person name="Glaser F."/>
            <person name="Hesse C.N."/>
            <person name="Kosti I."/>
            <person name="LaButti K."/>
            <person name="Lindquist E.A."/>
            <person name="Lucas S."/>
            <person name="Salamov A.A."/>
            <person name="Bradshaw R.E."/>
            <person name="Ciuffetti L."/>
            <person name="Hamelin R.C."/>
            <person name="Kema G.H.J."/>
            <person name="Lawrence C."/>
            <person name="Scott J.A."/>
            <person name="Spatafora J.W."/>
            <person name="Turgeon B.G."/>
            <person name="de Wit P.J.G.M."/>
            <person name="Zhong S."/>
            <person name="Goodwin S.B."/>
            <person name="Grigoriev I.V."/>
        </authorList>
    </citation>
    <scope>NUCLEOTIDE SEQUENCE [LARGE SCALE GENOMIC DNA]</scope>
    <source>
        <strain evidence="11 12">SO2202</strain>
    </source>
</reference>
<evidence type="ECO:0000256" key="6">
    <source>
        <dbReference type="PIRSR" id="PIRSR005536-1"/>
    </source>
</evidence>
<evidence type="ECO:0000313" key="12">
    <source>
        <dbReference type="Proteomes" id="UP000016931"/>
    </source>
</evidence>
<dbReference type="SUPFAM" id="SSF51445">
    <property type="entry name" value="(Trans)glycosidases"/>
    <property type="match status" value="1"/>
</dbReference>
<dbReference type="EMBL" id="KB456268">
    <property type="protein sequence ID" value="EMF09832.1"/>
    <property type="molecule type" value="Genomic_DNA"/>
</dbReference>
<dbReference type="InterPro" id="IPR017853">
    <property type="entry name" value="GH"/>
</dbReference>
<dbReference type="Proteomes" id="UP000016931">
    <property type="component" value="Unassembled WGS sequence"/>
</dbReference>
<feature type="domain" description="Glycosyl hydrolase family 36 C-terminal" evidence="9">
    <location>
        <begin position="670"/>
        <end position="747"/>
    </location>
</feature>